<protein>
    <submittedName>
        <fullName evidence="2">Uncharacterized protein</fullName>
    </submittedName>
</protein>
<comment type="similarity">
    <text evidence="1">Belongs to the FAM32 family.</text>
</comment>
<evidence type="ECO:0000313" key="2">
    <source>
        <dbReference type="EMBL" id="VBB26838.1"/>
    </source>
</evidence>
<evidence type="ECO:0000313" key="3">
    <source>
        <dbReference type="Proteomes" id="UP000276991"/>
    </source>
</evidence>
<evidence type="ECO:0000256" key="1">
    <source>
        <dbReference type="ARBA" id="ARBA00008948"/>
    </source>
</evidence>
<gene>
    <name evidence="2" type="ORF">NAV_LOCUS1668</name>
</gene>
<dbReference type="EMBL" id="UPTC01000149">
    <property type="protein sequence ID" value="VBB26838.1"/>
    <property type="molecule type" value="Genomic_DNA"/>
</dbReference>
<dbReference type="PANTHER" id="PTHR13282">
    <property type="entry name" value="PROTEIN FAM32A"/>
    <property type="match status" value="1"/>
</dbReference>
<dbReference type="PANTHER" id="PTHR13282:SF6">
    <property type="entry name" value="PROTEIN FAM32A"/>
    <property type="match status" value="1"/>
</dbReference>
<proteinExistence type="inferred from homology"/>
<dbReference type="AlphaFoldDB" id="A0A498SE96"/>
<reference evidence="2 3" key="1">
    <citation type="submission" date="2018-08" db="EMBL/GenBank/DDBJ databases">
        <authorList>
            <person name="Laetsch R D."/>
            <person name="Stevens L."/>
            <person name="Kumar S."/>
            <person name="Blaxter L. M."/>
        </authorList>
    </citation>
    <scope>NUCLEOTIDE SEQUENCE [LARGE SCALE GENOMIC DNA]</scope>
</reference>
<name>A0A498SE96_ACAVI</name>
<accession>A0A498SE96</accession>
<dbReference type="STRING" id="6277.A0A498SE96"/>
<dbReference type="Proteomes" id="UP000276991">
    <property type="component" value="Unassembled WGS sequence"/>
</dbReference>
<keyword evidence="3" id="KW-1185">Reference proteome</keyword>
<organism evidence="2 3">
    <name type="scientific">Acanthocheilonema viteae</name>
    <name type="common">Filarial nematode worm</name>
    <name type="synonym">Dipetalonema viteae</name>
    <dbReference type="NCBI Taxonomy" id="6277"/>
    <lineage>
        <taxon>Eukaryota</taxon>
        <taxon>Metazoa</taxon>
        <taxon>Ecdysozoa</taxon>
        <taxon>Nematoda</taxon>
        <taxon>Chromadorea</taxon>
        <taxon>Rhabditida</taxon>
        <taxon>Spirurina</taxon>
        <taxon>Spiruromorpha</taxon>
        <taxon>Filarioidea</taxon>
        <taxon>Onchocercidae</taxon>
        <taxon>Acanthocheilonema</taxon>
    </lineage>
</organism>
<dbReference type="InterPro" id="IPR013865">
    <property type="entry name" value="FAM32A"/>
</dbReference>
<sequence length="160" mass="18315">MNHNSDSDPYKEVIRGGLKLKKGKSKFRKKDVLLQNDTLSGCTLAKWLSFNWLLLLIEIDIGEMVLKQPGGAVTFHKTKKESVDLKSIDITIHKDADAAVTYKTPAEIAFEKRQLQNQARIFERLAKKAAVSHREKVEKFNQQMSELTEFNDIPKVSWTK</sequence>
<dbReference type="GO" id="GO:0005730">
    <property type="term" value="C:nucleolus"/>
    <property type="evidence" value="ECO:0007669"/>
    <property type="project" value="TreeGrafter"/>
</dbReference>
<dbReference type="OrthoDB" id="205403at2759"/>